<keyword evidence="3" id="KW-0597">Phosphoprotein</keyword>
<dbReference type="CDD" id="cd00130">
    <property type="entry name" value="PAS"/>
    <property type="match status" value="2"/>
</dbReference>
<dbReference type="Proteomes" id="UP000244090">
    <property type="component" value="Unassembled WGS sequence"/>
</dbReference>
<evidence type="ECO:0000259" key="7">
    <source>
        <dbReference type="PROSITE" id="PS50109"/>
    </source>
</evidence>
<dbReference type="SMART" id="SM00388">
    <property type="entry name" value="HisKA"/>
    <property type="match status" value="1"/>
</dbReference>
<dbReference type="PROSITE" id="PS50112">
    <property type="entry name" value="PAS"/>
    <property type="match status" value="2"/>
</dbReference>
<feature type="coiled-coil region" evidence="6">
    <location>
        <begin position="6"/>
        <end position="33"/>
    </location>
</feature>
<keyword evidence="11" id="KW-1185">Reference proteome</keyword>
<dbReference type="SUPFAM" id="SSF47384">
    <property type="entry name" value="Homodimeric domain of signal transducing histidine kinase"/>
    <property type="match status" value="1"/>
</dbReference>
<dbReference type="PRINTS" id="PR00344">
    <property type="entry name" value="BCTRLSENSOR"/>
</dbReference>
<evidence type="ECO:0000313" key="11">
    <source>
        <dbReference type="Proteomes" id="UP000244090"/>
    </source>
</evidence>
<dbReference type="SMART" id="SM00387">
    <property type="entry name" value="HATPase_c"/>
    <property type="match status" value="1"/>
</dbReference>
<dbReference type="InterPro" id="IPR001610">
    <property type="entry name" value="PAC"/>
</dbReference>
<evidence type="ECO:0000256" key="6">
    <source>
        <dbReference type="SAM" id="Coils"/>
    </source>
</evidence>
<dbReference type="Gene3D" id="3.30.450.20">
    <property type="entry name" value="PAS domain"/>
    <property type="match status" value="3"/>
</dbReference>
<dbReference type="InterPro" id="IPR013655">
    <property type="entry name" value="PAS_fold_3"/>
</dbReference>
<dbReference type="InterPro" id="IPR004358">
    <property type="entry name" value="Sig_transdc_His_kin-like_C"/>
</dbReference>
<dbReference type="Pfam" id="PF13426">
    <property type="entry name" value="PAS_9"/>
    <property type="match status" value="2"/>
</dbReference>
<accession>A0A2T6BWX3</accession>
<dbReference type="RefSeq" id="WP_108115495.1">
    <property type="nucleotide sequence ID" value="NZ_QBKT01000006.1"/>
</dbReference>
<feature type="domain" description="Histidine kinase" evidence="7">
    <location>
        <begin position="452"/>
        <end position="659"/>
    </location>
</feature>
<dbReference type="SUPFAM" id="SSF55874">
    <property type="entry name" value="ATPase domain of HSP90 chaperone/DNA topoisomerase II/histidine kinase"/>
    <property type="match status" value="1"/>
</dbReference>
<dbReference type="EMBL" id="QBKT01000006">
    <property type="protein sequence ID" value="PTX60563.1"/>
    <property type="molecule type" value="Genomic_DNA"/>
</dbReference>
<dbReference type="SMART" id="SM00086">
    <property type="entry name" value="PAC"/>
    <property type="match status" value="2"/>
</dbReference>
<name>A0A2T6BWX3_9FLAO</name>
<protein>
    <recommendedName>
        <fullName evidence="2">histidine kinase</fullName>
        <ecNumber evidence="2">2.7.13.3</ecNumber>
    </recommendedName>
</protein>
<evidence type="ECO:0000256" key="2">
    <source>
        <dbReference type="ARBA" id="ARBA00012438"/>
    </source>
</evidence>
<comment type="catalytic activity">
    <reaction evidence="1">
        <text>ATP + protein L-histidine = ADP + protein N-phospho-L-histidine.</text>
        <dbReference type="EC" id="2.7.13.3"/>
    </reaction>
</comment>
<dbReference type="InterPro" id="IPR003661">
    <property type="entry name" value="HisK_dim/P_dom"/>
</dbReference>
<evidence type="ECO:0000259" key="9">
    <source>
        <dbReference type="PROSITE" id="PS50113"/>
    </source>
</evidence>
<evidence type="ECO:0000256" key="3">
    <source>
        <dbReference type="ARBA" id="ARBA00022553"/>
    </source>
</evidence>
<keyword evidence="5 10" id="KW-0418">Kinase</keyword>
<keyword evidence="6" id="KW-0175">Coiled coil</keyword>
<feature type="domain" description="PAS" evidence="8">
    <location>
        <begin position="309"/>
        <end position="380"/>
    </location>
</feature>
<dbReference type="InterPro" id="IPR035965">
    <property type="entry name" value="PAS-like_dom_sf"/>
</dbReference>
<dbReference type="OrthoDB" id="9781208at2"/>
<dbReference type="InterPro" id="IPR036890">
    <property type="entry name" value="HATPase_C_sf"/>
</dbReference>
<dbReference type="Gene3D" id="3.30.565.10">
    <property type="entry name" value="Histidine kinase-like ATPase, C-terminal domain"/>
    <property type="match status" value="1"/>
</dbReference>
<dbReference type="SMART" id="SM00091">
    <property type="entry name" value="PAS"/>
    <property type="match status" value="3"/>
</dbReference>
<dbReference type="PROSITE" id="PS50109">
    <property type="entry name" value="HIS_KIN"/>
    <property type="match status" value="1"/>
</dbReference>
<dbReference type="AlphaFoldDB" id="A0A2T6BWX3"/>
<feature type="domain" description="PAS" evidence="8">
    <location>
        <begin position="55"/>
        <end position="124"/>
    </location>
</feature>
<evidence type="ECO:0000256" key="5">
    <source>
        <dbReference type="ARBA" id="ARBA00022777"/>
    </source>
</evidence>
<evidence type="ECO:0000259" key="8">
    <source>
        <dbReference type="PROSITE" id="PS50112"/>
    </source>
</evidence>
<dbReference type="InterPro" id="IPR000014">
    <property type="entry name" value="PAS"/>
</dbReference>
<dbReference type="InterPro" id="IPR036097">
    <property type="entry name" value="HisK_dim/P_sf"/>
</dbReference>
<dbReference type="PANTHER" id="PTHR43304">
    <property type="entry name" value="PHYTOCHROME-LIKE PROTEIN CPH1"/>
    <property type="match status" value="1"/>
</dbReference>
<evidence type="ECO:0000256" key="4">
    <source>
        <dbReference type="ARBA" id="ARBA00022679"/>
    </source>
</evidence>
<dbReference type="PROSITE" id="PS50113">
    <property type="entry name" value="PAC"/>
    <property type="match status" value="2"/>
</dbReference>
<sequence length="659" mass="75194">MSQEKIDILERALKREKAARKAAEKILEDKSRELYLLSEQLKVSNAQLEASVSETSSQLAGVFENIIDAYLVMDLSGNVLSMNDAASELFGYNLEEESLNVSKLIYPEDSKYAHDSFSELIKKGTFSNYTARVYRKNKEVRWVQINASLIYDKSQKPIAAQGIIRDITNQKVFDEKLIESENRLATLILNLDSAILLEDEDRKIVLTNQKFCEIFKIPVEPQFLTGQDCSQAAEQSKNLFKEPEAFITTINQILKEKKQVIGKELVMTDGTILELDFIPIKKGQTYKGHLWTYRDITLNRQYRKSLEAQKEKYSRIIANMNLGLLEVDSDDKILMVNHSFCEMSGYKEEELIGKVGGKLFPIAEDQRIITEENEKRMEGESNSYEIKVTNKQGVPRIWLISGAPNYNLKGEIIGSIGIHLDITELKNLEKQKEAILKELEKSNKELYEYAHIVSHDLKSPLRSIDALISWIKSDNEGKLDEETLQNFSMIESTLETMENLISDILAYSSAGAETGKLETVDLNKTMDNLKRLLLVPTNISMKIPSKMPVVKGDPTKFQQLFQNLLSNAIKFCDKENGIVEIDFIEKPSFYQFSVRDNGIGIKKKYHDRIFKIFHSLNKNKESTGIGLSIVKKIVDLYEGTIWLESEPGEGTTFFFTLKK</sequence>
<dbReference type="InterPro" id="IPR000700">
    <property type="entry name" value="PAS-assoc_C"/>
</dbReference>
<dbReference type="Gene3D" id="1.10.287.130">
    <property type="match status" value="1"/>
</dbReference>
<dbReference type="Pfam" id="PF00512">
    <property type="entry name" value="HisKA"/>
    <property type="match status" value="1"/>
</dbReference>
<dbReference type="Pfam" id="PF08447">
    <property type="entry name" value="PAS_3"/>
    <property type="match status" value="1"/>
</dbReference>
<dbReference type="InterPro" id="IPR052162">
    <property type="entry name" value="Sensor_kinase/Photoreceptor"/>
</dbReference>
<evidence type="ECO:0000256" key="1">
    <source>
        <dbReference type="ARBA" id="ARBA00000085"/>
    </source>
</evidence>
<keyword evidence="4" id="KW-0808">Transferase</keyword>
<evidence type="ECO:0000313" key="10">
    <source>
        <dbReference type="EMBL" id="PTX60563.1"/>
    </source>
</evidence>
<dbReference type="SUPFAM" id="SSF55785">
    <property type="entry name" value="PYP-like sensor domain (PAS domain)"/>
    <property type="match status" value="3"/>
</dbReference>
<dbReference type="Pfam" id="PF02518">
    <property type="entry name" value="HATPase_c"/>
    <property type="match status" value="1"/>
</dbReference>
<organism evidence="10 11">
    <name type="scientific">Kordia periserrulae</name>
    <dbReference type="NCBI Taxonomy" id="701523"/>
    <lineage>
        <taxon>Bacteria</taxon>
        <taxon>Pseudomonadati</taxon>
        <taxon>Bacteroidota</taxon>
        <taxon>Flavobacteriia</taxon>
        <taxon>Flavobacteriales</taxon>
        <taxon>Flavobacteriaceae</taxon>
        <taxon>Kordia</taxon>
    </lineage>
</organism>
<dbReference type="PANTHER" id="PTHR43304:SF1">
    <property type="entry name" value="PAC DOMAIN-CONTAINING PROTEIN"/>
    <property type="match status" value="1"/>
</dbReference>
<dbReference type="EC" id="2.7.13.3" evidence="2"/>
<feature type="domain" description="PAC" evidence="9">
    <location>
        <begin position="127"/>
        <end position="179"/>
    </location>
</feature>
<dbReference type="CDD" id="cd00082">
    <property type="entry name" value="HisKA"/>
    <property type="match status" value="1"/>
</dbReference>
<dbReference type="NCBIfam" id="TIGR00229">
    <property type="entry name" value="sensory_box"/>
    <property type="match status" value="2"/>
</dbReference>
<dbReference type="FunFam" id="3.30.565.10:FF:000006">
    <property type="entry name" value="Sensor histidine kinase WalK"/>
    <property type="match status" value="1"/>
</dbReference>
<dbReference type="GO" id="GO:0000155">
    <property type="term" value="F:phosphorelay sensor kinase activity"/>
    <property type="evidence" value="ECO:0007669"/>
    <property type="project" value="InterPro"/>
</dbReference>
<feature type="domain" description="PAC" evidence="9">
    <location>
        <begin position="382"/>
        <end position="434"/>
    </location>
</feature>
<reference evidence="10 11" key="1">
    <citation type="submission" date="2018-04" db="EMBL/GenBank/DDBJ databases">
        <title>Genomic Encyclopedia of Archaeal and Bacterial Type Strains, Phase II (KMG-II): from individual species to whole genera.</title>
        <authorList>
            <person name="Goeker M."/>
        </authorList>
    </citation>
    <scope>NUCLEOTIDE SEQUENCE [LARGE SCALE GENOMIC DNA]</scope>
    <source>
        <strain evidence="10 11">DSM 25731</strain>
    </source>
</reference>
<proteinExistence type="predicted"/>
<dbReference type="InterPro" id="IPR005467">
    <property type="entry name" value="His_kinase_dom"/>
</dbReference>
<dbReference type="InterPro" id="IPR003594">
    <property type="entry name" value="HATPase_dom"/>
</dbReference>
<comment type="caution">
    <text evidence="10">The sequence shown here is derived from an EMBL/GenBank/DDBJ whole genome shotgun (WGS) entry which is preliminary data.</text>
</comment>
<gene>
    <name evidence="10" type="ORF">C8N46_106209</name>
</gene>